<name>A0A853EFZ5_9ACTO</name>
<dbReference type="AlphaFoldDB" id="A0A853EFZ5"/>
<dbReference type="Proteomes" id="UP000572528">
    <property type="component" value="Unassembled WGS sequence"/>
</dbReference>
<dbReference type="EMBL" id="JACBXV010000011">
    <property type="protein sequence ID" value="NYS68268.1"/>
    <property type="molecule type" value="Genomic_DNA"/>
</dbReference>
<proteinExistence type="predicted"/>
<keyword evidence="1" id="KW-0812">Transmembrane</keyword>
<accession>A0A853EFZ5</accession>
<feature type="transmembrane region" description="Helical" evidence="1">
    <location>
        <begin position="6"/>
        <end position="28"/>
    </location>
</feature>
<evidence type="ECO:0000256" key="1">
    <source>
        <dbReference type="SAM" id="Phobius"/>
    </source>
</evidence>
<gene>
    <name evidence="2" type="ORF">HZZ05_01775</name>
</gene>
<keyword evidence="1" id="KW-1133">Transmembrane helix</keyword>
<protein>
    <submittedName>
        <fullName evidence="2">Uncharacterized protein</fullName>
    </submittedName>
</protein>
<evidence type="ECO:0000313" key="3">
    <source>
        <dbReference type="Proteomes" id="UP000572528"/>
    </source>
</evidence>
<dbReference type="RefSeq" id="WP_179899609.1">
    <property type="nucleotide sequence ID" value="NZ_JACBXV010000011.1"/>
</dbReference>
<sequence>MPSTGVGLTVDIAAGIIGAAGLLLAALANKRAKDANRHAQIANDLAAQGIAQAEEANRVAVEGNQIADDANTLAERALAATTDNVDYQWRLKVQEDGLALVVLNDSAHPAHDVTITVDQDSHVKATASADHVAAFGEVLLDLEGLVQQEIEHARGKAQRLDAFNASDNGAFIVGRPHSFRLRLTVVARTEAGVPRSDVIEKRFSVSKGRLKTTRRRN</sequence>
<reference evidence="2 3" key="1">
    <citation type="submission" date="2020-07" db="EMBL/GenBank/DDBJ databases">
        <title>MOT database genomes.</title>
        <authorList>
            <person name="Joseph S."/>
            <person name="Aduse-Opoku J."/>
            <person name="Hashim A."/>
            <person name="Wade W."/>
            <person name="Curtis M."/>
        </authorList>
    </citation>
    <scope>NUCLEOTIDE SEQUENCE [LARGE SCALE GENOMIC DNA]</scope>
    <source>
        <strain evidence="2 3">WMus004</strain>
    </source>
</reference>
<keyword evidence="1" id="KW-0472">Membrane</keyword>
<evidence type="ECO:0000313" key="2">
    <source>
        <dbReference type="EMBL" id="NYS68268.1"/>
    </source>
</evidence>
<organism evidence="2 3">
    <name type="scientific">Actinomyces bowdenii</name>
    <dbReference type="NCBI Taxonomy" id="131109"/>
    <lineage>
        <taxon>Bacteria</taxon>
        <taxon>Bacillati</taxon>
        <taxon>Actinomycetota</taxon>
        <taxon>Actinomycetes</taxon>
        <taxon>Actinomycetales</taxon>
        <taxon>Actinomycetaceae</taxon>
        <taxon>Actinomyces</taxon>
    </lineage>
</organism>
<comment type="caution">
    <text evidence="2">The sequence shown here is derived from an EMBL/GenBank/DDBJ whole genome shotgun (WGS) entry which is preliminary data.</text>
</comment>